<gene>
    <name evidence="1" type="ORF">LCGC14_0019180</name>
</gene>
<organism evidence="1">
    <name type="scientific">marine sediment metagenome</name>
    <dbReference type="NCBI Taxonomy" id="412755"/>
    <lineage>
        <taxon>unclassified sequences</taxon>
        <taxon>metagenomes</taxon>
        <taxon>ecological metagenomes</taxon>
    </lineage>
</organism>
<accession>A0A0F9YGQ3</accession>
<name>A0A0F9YGQ3_9ZZZZ</name>
<dbReference type="EMBL" id="LAZR01000003">
    <property type="protein sequence ID" value="KKO11437.1"/>
    <property type="molecule type" value="Genomic_DNA"/>
</dbReference>
<reference evidence="1" key="1">
    <citation type="journal article" date="2015" name="Nature">
        <title>Complex archaea that bridge the gap between prokaryotes and eukaryotes.</title>
        <authorList>
            <person name="Spang A."/>
            <person name="Saw J.H."/>
            <person name="Jorgensen S.L."/>
            <person name="Zaremba-Niedzwiedzka K."/>
            <person name="Martijn J."/>
            <person name="Lind A.E."/>
            <person name="van Eijk R."/>
            <person name="Schleper C."/>
            <person name="Guy L."/>
            <person name="Ettema T.J."/>
        </authorList>
    </citation>
    <scope>NUCLEOTIDE SEQUENCE</scope>
</reference>
<comment type="caution">
    <text evidence="1">The sequence shown here is derived from an EMBL/GenBank/DDBJ whole genome shotgun (WGS) entry which is preliminary data.</text>
</comment>
<proteinExistence type="predicted"/>
<dbReference type="AlphaFoldDB" id="A0A0F9YGQ3"/>
<evidence type="ECO:0000313" key="1">
    <source>
        <dbReference type="EMBL" id="KKO11437.1"/>
    </source>
</evidence>
<protein>
    <submittedName>
        <fullName evidence="1">Uncharacterized protein</fullName>
    </submittedName>
</protein>
<sequence length="33" mass="3704">MVSSRVIEDGEFICCDTDTGQRYEVAPVTRRAV</sequence>